<evidence type="ECO:0000313" key="7">
    <source>
        <dbReference type="Proteomes" id="UP000092024"/>
    </source>
</evidence>
<sequence>MKIQHDRYKRKIALFLIVACLALLALTFIKLFLTYISTQQATQITIAKQYTAIAENIAKELDKEAYAQFMQDPDSGQNREEIKRYLETYRHSINALYVYTLELDETDVAKITIASLPEGVADLPYGYPCTVPGKQVIQAKKGGSYYTEVLVDETHGIYMSVGVPFSDNTGQPMGVLGIDIDVSELDNISKQVVKSNKEVFFLDVIFIILLLLIIFMLHRWYKSSLKRDLKESETMYISELEKVISAIKSGRHDLMNHFQVVNGLISLKMYDKAADYMSQLKYDAKTLDLSLRVGNPVLLILFNSKWQLAQSKNIELLFETEPNDYNRIETMDLVKIFSNLLDNAIEATEHYMGDQPKQIKVICKKLGSKYRLAVENPAFISAKDQKSIFQQGYTTKENQHALRGNGLTIVTRTVEKYRGEIHFSYNDEMVTVKITL</sequence>
<evidence type="ECO:0000256" key="2">
    <source>
        <dbReference type="ARBA" id="ARBA00022679"/>
    </source>
</evidence>
<dbReference type="CDD" id="cd18773">
    <property type="entry name" value="PDC1_HK_sensor"/>
    <property type="match status" value="1"/>
</dbReference>
<comment type="caution">
    <text evidence="6">The sequence shown here is derived from an EMBL/GenBank/DDBJ whole genome shotgun (WGS) entry which is preliminary data.</text>
</comment>
<dbReference type="InterPro" id="IPR016120">
    <property type="entry name" value="Sig_transdc_His_kin_SpoOB"/>
</dbReference>
<keyword evidence="4" id="KW-0472">Membrane</keyword>
<dbReference type="Gene3D" id="1.10.287.130">
    <property type="match status" value="1"/>
</dbReference>
<dbReference type="EMBL" id="LYPA01000065">
    <property type="protein sequence ID" value="OBR64230.1"/>
    <property type="molecule type" value="Genomic_DNA"/>
</dbReference>
<proteinExistence type="predicted"/>
<keyword evidence="4" id="KW-0812">Transmembrane</keyword>
<dbReference type="Gene3D" id="3.30.565.10">
    <property type="entry name" value="Histidine kinase-like ATPase, C-terminal domain"/>
    <property type="match status" value="1"/>
</dbReference>
<dbReference type="InterPro" id="IPR029151">
    <property type="entry name" value="Sensor-like_sf"/>
</dbReference>
<feature type="transmembrane region" description="Helical" evidence="4">
    <location>
        <begin position="199"/>
        <end position="217"/>
    </location>
</feature>
<keyword evidence="7" id="KW-1185">Reference proteome</keyword>
<gene>
    <name evidence="6" type="ORF">A7K91_11910</name>
</gene>
<name>A0A1A5YFQ4_9BACL</name>
<keyword evidence="4" id="KW-1133">Transmembrane helix</keyword>
<dbReference type="SUPFAM" id="SSF55874">
    <property type="entry name" value="ATPase domain of HSP90 chaperone/DNA topoisomerase II/histidine kinase"/>
    <property type="match status" value="1"/>
</dbReference>
<dbReference type="GO" id="GO:0042802">
    <property type="term" value="F:identical protein binding"/>
    <property type="evidence" value="ECO:0007669"/>
    <property type="project" value="TreeGrafter"/>
</dbReference>
<dbReference type="InterPro" id="IPR036890">
    <property type="entry name" value="HATPase_C_sf"/>
</dbReference>
<accession>A0A1A5YFQ4</accession>
<feature type="transmembrane region" description="Helical" evidence="4">
    <location>
        <begin position="12"/>
        <end position="33"/>
    </location>
</feature>
<dbReference type="RefSeq" id="WP_068684690.1">
    <property type="nucleotide sequence ID" value="NZ_LYPA01000065.1"/>
</dbReference>
<evidence type="ECO:0000256" key="3">
    <source>
        <dbReference type="ARBA" id="ARBA00022777"/>
    </source>
</evidence>
<dbReference type="InterPro" id="IPR003594">
    <property type="entry name" value="HATPase_dom"/>
</dbReference>
<dbReference type="OrthoDB" id="3173688at2"/>
<dbReference type="AlphaFoldDB" id="A0A1A5YFQ4"/>
<keyword evidence="2" id="KW-0808">Transferase</keyword>
<dbReference type="Proteomes" id="UP000092024">
    <property type="component" value="Unassembled WGS sequence"/>
</dbReference>
<dbReference type="STRING" id="1844972.A7K91_11910"/>
<dbReference type="PANTHER" id="PTHR40448">
    <property type="entry name" value="TWO-COMPONENT SENSOR HISTIDINE KINASE"/>
    <property type="match status" value="1"/>
</dbReference>
<dbReference type="GO" id="GO:0000155">
    <property type="term" value="F:phosphorelay sensor kinase activity"/>
    <property type="evidence" value="ECO:0007669"/>
    <property type="project" value="InterPro"/>
</dbReference>
<reference evidence="6 7" key="1">
    <citation type="submission" date="2016-05" db="EMBL/GenBank/DDBJ databases">
        <title>Paenibacillus oryzae. sp. nov., isolated from the rice root.</title>
        <authorList>
            <person name="Zhang J."/>
            <person name="Zhang X."/>
        </authorList>
    </citation>
    <scope>NUCLEOTIDE SEQUENCE [LARGE SCALE GENOMIC DNA]</scope>
    <source>
        <strain evidence="6 7">1DrF-4</strain>
    </source>
</reference>
<evidence type="ECO:0000259" key="5">
    <source>
        <dbReference type="SMART" id="SM00387"/>
    </source>
</evidence>
<dbReference type="InterPro" id="IPR032834">
    <property type="entry name" value="NatK-like_C"/>
</dbReference>
<keyword evidence="1" id="KW-0597">Phosphoprotein</keyword>
<dbReference type="SUPFAM" id="SSF55890">
    <property type="entry name" value="Sporulation response regulatory protein Spo0B"/>
    <property type="match status" value="1"/>
</dbReference>
<protein>
    <submittedName>
        <fullName evidence="6">Histidine kinase</fullName>
    </submittedName>
</protein>
<keyword evidence="3 6" id="KW-0418">Kinase</keyword>
<dbReference type="PANTHER" id="PTHR40448:SF1">
    <property type="entry name" value="TWO-COMPONENT SENSOR HISTIDINE KINASE"/>
    <property type="match status" value="1"/>
</dbReference>
<dbReference type="InterPro" id="IPR039506">
    <property type="entry name" value="SPOB_a"/>
</dbReference>
<evidence type="ECO:0000256" key="1">
    <source>
        <dbReference type="ARBA" id="ARBA00022553"/>
    </source>
</evidence>
<dbReference type="SUPFAM" id="SSF103190">
    <property type="entry name" value="Sensory domain-like"/>
    <property type="match status" value="1"/>
</dbReference>
<dbReference type="Pfam" id="PF14689">
    <property type="entry name" value="SPOB_a"/>
    <property type="match status" value="1"/>
</dbReference>
<dbReference type="Pfam" id="PF14501">
    <property type="entry name" value="HATPase_c_5"/>
    <property type="match status" value="1"/>
</dbReference>
<organism evidence="6 7">
    <name type="scientific">Paenibacillus oryzae</name>
    <dbReference type="NCBI Taxonomy" id="1844972"/>
    <lineage>
        <taxon>Bacteria</taxon>
        <taxon>Bacillati</taxon>
        <taxon>Bacillota</taxon>
        <taxon>Bacilli</taxon>
        <taxon>Bacillales</taxon>
        <taxon>Paenibacillaceae</taxon>
        <taxon>Paenibacillus</taxon>
    </lineage>
</organism>
<dbReference type="Gene3D" id="3.30.450.20">
    <property type="entry name" value="PAS domain"/>
    <property type="match status" value="1"/>
</dbReference>
<dbReference type="SMART" id="SM00387">
    <property type="entry name" value="HATPase_c"/>
    <property type="match status" value="1"/>
</dbReference>
<evidence type="ECO:0000313" key="6">
    <source>
        <dbReference type="EMBL" id="OBR64230.1"/>
    </source>
</evidence>
<feature type="domain" description="Histidine kinase/HSP90-like ATPase" evidence="5">
    <location>
        <begin position="328"/>
        <end position="436"/>
    </location>
</feature>
<evidence type="ECO:0000256" key="4">
    <source>
        <dbReference type="SAM" id="Phobius"/>
    </source>
</evidence>